<dbReference type="EMBL" id="NAJO01000011">
    <property type="protein sequence ID" value="OQO09008.1"/>
    <property type="molecule type" value="Genomic_DNA"/>
</dbReference>
<dbReference type="InterPro" id="IPR036397">
    <property type="entry name" value="RNaseH_sf"/>
</dbReference>
<reference evidence="6" key="1">
    <citation type="submission" date="2017-03" db="EMBL/GenBank/DDBJ databases">
        <title>Genomes of endolithic fungi from Antarctica.</title>
        <authorList>
            <person name="Coleine C."/>
            <person name="Masonjones S."/>
            <person name="Stajich J.E."/>
        </authorList>
    </citation>
    <scope>NUCLEOTIDE SEQUENCE [LARGE SCALE GENOMIC DNA]</scope>
    <source>
        <strain evidence="6">CCFEE 5527</strain>
    </source>
</reference>
<organism evidence="5 6">
    <name type="scientific">Cryoendolithus antarcticus</name>
    <dbReference type="NCBI Taxonomy" id="1507870"/>
    <lineage>
        <taxon>Eukaryota</taxon>
        <taxon>Fungi</taxon>
        <taxon>Dikarya</taxon>
        <taxon>Ascomycota</taxon>
        <taxon>Pezizomycotina</taxon>
        <taxon>Dothideomycetes</taxon>
        <taxon>Dothideomycetidae</taxon>
        <taxon>Cladosporiales</taxon>
        <taxon>Cladosporiaceae</taxon>
        <taxon>Cryoendolithus</taxon>
    </lineage>
</organism>
<gene>
    <name evidence="5" type="ORF">B0A48_05899</name>
</gene>
<dbReference type="GO" id="GO:0005737">
    <property type="term" value="C:cytoplasm"/>
    <property type="evidence" value="ECO:0007669"/>
    <property type="project" value="TreeGrafter"/>
</dbReference>
<feature type="compositionally biased region" description="Low complexity" evidence="3">
    <location>
        <begin position="558"/>
        <end position="572"/>
    </location>
</feature>
<proteinExistence type="predicted"/>
<feature type="region of interest" description="Disordered" evidence="3">
    <location>
        <begin position="696"/>
        <end position="736"/>
    </location>
</feature>
<dbReference type="AlphaFoldDB" id="A0A1V8TCL9"/>
<name>A0A1V8TCL9_9PEZI</name>
<evidence type="ECO:0000313" key="5">
    <source>
        <dbReference type="EMBL" id="OQO09008.1"/>
    </source>
</evidence>
<feature type="region of interest" description="Disordered" evidence="3">
    <location>
        <begin position="553"/>
        <end position="576"/>
    </location>
</feature>
<evidence type="ECO:0000256" key="3">
    <source>
        <dbReference type="SAM" id="MobiDB-lite"/>
    </source>
</evidence>
<comment type="caution">
    <text evidence="5">The sequence shown here is derived from an EMBL/GenBank/DDBJ whole genome shotgun (WGS) entry which is preliminary data.</text>
</comment>
<protein>
    <recommendedName>
        <fullName evidence="4">3'-5' exonuclease domain-containing protein</fullName>
    </recommendedName>
</protein>
<feature type="domain" description="3'-5' exonuclease" evidence="4">
    <location>
        <begin position="858"/>
        <end position="1047"/>
    </location>
</feature>
<dbReference type="SUPFAM" id="SSF53098">
    <property type="entry name" value="Ribonuclease H-like"/>
    <property type="match status" value="1"/>
</dbReference>
<feature type="compositionally biased region" description="Basic residues" evidence="3">
    <location>
        <begin position="702"/>
        <end position="714"/>
    </location>
</feature>
<dbReference type="OrthoDB" id="1920326at2759"/>
<dbReference type="PANTHER" id="PTHR13620">
    <property type="entry name" value="3-5 EXONUCLEASE"/>
    <property type="match status" value="1"/>
</dbReference>
<keyword evidence="1" id="KW-0540">Nuclease</keyword>
<dbReference type="InterPro" id="IPR012337">
    <property type="entry name" value="RNaseH-like_sf"/>
</dbReference>
<evidence type="ECO:0000256" key="1">
    <source>
        <dbReference type="ARBA" id="ARBA00022722"/>
    </source>
</evidence>
<dbReference type="Proteomes" id="UP000192596">
    <property type="component" value="Unassembled WGS sequence"/>
</dbReference>
<dbReference type="InParanoid" id="A0A1V8TCL9"/>
<evidence type="ECO:0000313" key="6">
    <source>
        <dbReference type="Proteomes" id="UP000192596"/>
    </source>
</evidence>
<sequence length="1275" mass="141801">MSTGKSPTRQTAVRAHRNYATRPGASGTSVRPPPLPRGPISASLTPKPAQTYNPADSPMGYDMKRKDTAAPAESEKARNIREKAALQAQLSNETREKLKAKSEREDLEQQRKALQATISTMKAQSEKDREDAWRRGHQVAERQVAQELGPLQIRLESALRERDKAYMALSPVQASLSETDTKLRRERELHSDTVGRLMSQHDHEIEELKRKHKREVLQENQGRAARDAARKDYSEYQALFDKALEVRFGFLTQSNDIIRLLVKGRDRVRKLQADLQDFCRVQSGVAPYKNALISMAAELTQEWGTGIKNIETARELASKATSDFQGTAHLTRSVTRALRSHGSTSRHIAVELMHVILLGEPAVNLRNGMDQERSKLALQAKESDNATVRGEIEHDLRAIQPRKQASRKMLAALRYQREYDVLQAVKGAPYVEQEAFMSTRETEESIKESHRLYRQYLDDHPDVKGSTGALRQMFRECMNSIALQARKEATYAQGLEPTQTSVRQAEFHRLLDRLLREAEARKLEALRAMTGGGRYFRSTLTLHDVGTPIASRVPGFARASSPSKTKASTPSRAAGNTSTIGLQTKLGLLARQLGQIGLTTDMKRQLQMEWASIKSQLMSGNLVGIARKVQNAPENMRRLYERETVRLQAQLEEHEARYPAITMPSSGMENITLDDAPVVPHPATVARVTYSPVTPQFSSAKLRPRGGRSLRKRSGSQPRAYHSMSHGPPPRLHPRAYANTTSCLQHGLPRAAAFTTHGSSICALGEYTRTPTTLGSTPASRLHYSAAMSAAVLESDSDSFADSSSESNSIASISDEAELTYKISPDDLKKAVVASPNTSAAFWSYRLYKDGDGKQPVVHYCKTYEQTVEQLTKFANYKVLGFDLEWEPYAHPGKAPVKRCVSLVQIAGEARIGLFHLALFKGETTDTLIPSALRQILENPNVAKTGVNVSGDAARLKKCFDIDMQGVFELSHLYRVVKFSEDNPDKVNKMLVSLQSQVEEVLMLPMAKGEVRTSAWSKALNEQQSTYAASDAYAGLQLYHALESKRRAMSPKPPRPAFYELHQPLVLANGKVMIPGSRIKKAIGDTAKPMPDNDDAVDEEFADAEEELEDYELAPEHPVVSYPELPDLAQLSLNDTKMANTHSHSSNAAATLRTAHSTISSIKSTVATASPEYARASAWIASWRAELPQTHVVKATNHILCVWHIWHHQQVNLPDLAKLLRDRPLAQSTVASYIADATSKEGLAFDVDRMKEVLAIIPSNVHWRYGRVAKQLEDA</sequence>
<dbReference type="PANTHER" id="PTHR13620:SF104">
    <property type="entry name" value="EXONUCLEASE 3'-5' DOMAIN-CONTAINING PROTEIN 2"/>
    <property type="match status" value="1"/>
</dbReference>
<dbReference type="CDD" id="cd06141">
    <property type="entry name" value="WRN_exo"/>
    <property type="match status" value="1"/>
</dbReference>
<feature type="region of interest" description="Disordered" evidence="3">
    <location>
        <begin position="1"/>
        <end position="77"/>
    </location>
</feature>
<feature type="compositionally biased region" description="Polar residues" evidence="3">
    <location>
        <begin position="1"/>
        <end position="11"/>
    </location>
</feature>
<evidence type="ECO:0000256" key="2">
    <source>
        <dbReference type="ARBA" id="ARBA00022801"/>
    </source>
</evidence>
<dbReference type="GO" id="GO:0008408">
    <property type="term" value="F:3'-5' exonuclease activity"/>
    <property type="evidence" value="ECO:0007669"/>
    <property type="project" value="InterPro"/>
</dbReference>
<dbReference type="Pfam" id="PF01612">
    <property type="entry name" value="DNA_pol_A_exo1"/>
    <property type="match status" value="1"/>
</dbReference>
<dbReference type="SMART" id="SM00474">
    <property type="entry name" value="35EXOc"/>
    <property type="match status" value="1"/>
</dbReference>
<feature type="compositionally biased region" description="Basic and acidic residues" evidence="3">
    <location>
        <begin position="62"/>
        <end position="77"/>
    </location>
</feature>
<dbReference type="STRING" id="1507870.A0A1V8TCL9"/>
<accession>A0A1V8TCL9</accession>
<dbReference type="Gene3D" id="3.30.420.10">
    <property type="entry name" value="Ribonuclease H-like superfamily/Ribonuclease H"/>
    <property type="match status" value="1"/>
</dbReference>
<evidence type="ECO:0000259" key="4">
    <source>
        <dbReference type="SMART" id="SM00474"/>
    </source>
</evidence>
<dbReference type="InterPro" id="IPR051132">
    <property type="entry name" value="3-5_Exonuclease_domain"/>
</dbReference>
<feature type="compositionally biased region" description="Polar residues" evidence="3">
    <location>
        <begin position="42"/>
        <end position="54"/>
    </location>
</feature>
<dbReference type="InterPro" id="IPR002562">
    <property type="entry name" value="3'-5'_exonuclease_dom"/>
</dbReference>
<dbReference type="GO" id="GO:0006139">
    <property type="term" value="P:nucleobase-containing compound metabolic process"/>
    <property type="evidence" value="ECO:0007669"/>
    <property type="project" value="InterPro"/>
</dbReference>
<dbReference type="GO" id="GO:0003676">
    <property type="term" value="F:nucleic acid binding"/>
    <property type="evidence" value="ECO:0007669"/>
    <property type="project" value="InterPro"/>
</dbReference>
<keyword evidence="6" id="KW-1185">Reference proteome</keyword>
<dbReference type="GO" id="GO:0005634">
    <property type="term" value="C:nucleus"/>
    <property type="evidence" value="ECO:0007669"/>
    <property type="project" value="TreeGrafter"/>
</dbReference>
<keyword evidence="2" id="KW-0378">Hydrolase</keyword>